<comment type="subunit">
    <text evidence="2 5">Homopentamer.</text>
</comment>
<comment type="similarity">
    <text evidence="1 5">Belongs to the FliD family.</text>
</comment>
<evidence type="ECO:0000313" key="8">
    <source>
        <dbReference type="EMBL" id="MFK2918164.1"/>
    </source>
</evidence>
<evidence type="ECO:0000256" key="3">
    <source>
        <dbReference type="ARBA" id="ARBA00023054"/>
    </source>
</evidence>
<comment type="caution">
    <text evidence="8">The sequence shown here is derived from an EMBL/GenBank/DDBJ whole genome shotgun (WGS) entry which is preliminary data.</text>
</comment>
<keyword evidence="4 5" id="KW-0975">Bacterial flagellum</keyword>
<evidence type="ECO:0000256" key="4">
    <source>
        <dbReference type="ARBA" id="ARBA00023143"/>
    </source>
</evidence>
<dbReference type="PANTHER" id="PTHR30288">
    <property type="entry name" value="FLAGELLAR CAP/ASSEMBLY PROTEIN FLID"/>
    <property type="match status" value="1"/>
</dbReference>
<evidence type="ECO:0000313" key="9">
    <source>
        <dbReference type="Proteomes" id="UP001620408"/>
    </source>
</evidence>
<keyword evidence="9" id="KW-1185">Reference proteome</keyword>
<dbReference type="EMBL" id="JADIKD010000011">
    <property type="protein sequence ID" value="MFK2918164.1"/>
    <property type="molecule type" value="Genomic_DNA"/>
</dbReference>
<gene>
    <name evidence="8" type="primary">fliD</name>
    <name evidence="8" type="ORF">ISS97_12900</name>
</gene>
<keyword evidence="8" id="KW-0966">Cell projection</keyword>
<dbReference type="RefSeq" id="WP_379983918.1">
    <property type="nucleotide sequence ID" value="NZ_JADIKD010000011.1"/>
</dbReference>
<keyword evidence="3" id="KW-0175">Coiled coil</keyword>
<dbReference type="InterPro" id="IPR010809">
    <property type="entry name" value="FliD_C"/>
</dbReference>
<keyword evidence="8" id="KW-0282">Flagellum</keyword>
<comment type="subcellular location">
    <subcellularLocation>
        <location evidence="5">Secreted</location>
    </subcellularLocation>
    <subcellularLocation>
        <location evidence="5">Bacterial flagellum</location>
    </subcellularLocation>
</comment>
<evidence type="ECO:0000259" key="6">
    <source>
        <dbReference type="Pfam" id="PF02465"/>
    </source>
</evidence>
<evidence type="ECO:0000256" key="1">
    <source>
        <dbReference type="ARBA" id="ARBA00009764"/>
    </source>
</evidence>
<evidence type="ECO:0000256" key="5">
    <source>
        <dbReference type="RuleBase" id="RU362066"/>
    </source>
</evidence>
<dbReference type="InterPro" id="IPR003481">
    <property type="entry name" value="FliD_N"/>
</dbReference>
<feature type="domain" description="Flagellar hook-associated protein 2 N-terminal" evidence="6">
    <location>
        <begin position="25"/>
        <end position="101"/>
    </location>
</feature>
<dbReference type="Pfam" id="PF07195">
    <property type="entry name" value="FliD_C"/>
    <property type="match status" value="1"/>
</dbReference>
<dbReference type="PANTHER" id="PTHR30288:SF0">
    <property type="entry name" value="FLAGELLAR HOOK-ASSOCIATED PROTEIN 2"/>
    <property type="match status" value="1"/>
</dbReference>
<keyword evidence="5" id="KW-0964">Secreted</keyword>
<proteinExistence type="inferred from homology"/>
<dbReference type="Proteomes" id="UP001620408">
    <property type="component" value="Unassembled WGS sequence"/>
</dbReference>
<organism evidence="8 9">
    <name type="scientific">Dyella koreensis</name>
    <dbReference type="NCBI Taxonomy" id="311235"/>
    <lineage>
        <taxon>Bacteria</taxon>
        <taxon>Pseudomonadati</taxon>
        <taxon>Pseudomonadota</taxon>
        <taxon>Gammaproteobacteria</taxon>
        <taxon>Lysobacterales</taxon>
        <taxon>Rhodanobacteraceae</taxon>
        <taxon>Dyella</taxon>
    </lineage>
</organism>
<reference evidence="8 9" key="1">
    <citation type="submission" date="2020-10" db="EMBL/GenBank/DDBJ databases">
        <title>Phylogeny of dyella-like bacteria.</title>
        <authorList>
            <person name="Fu J."/>
        </authorList>
    </citation>
    <scope>NUCLEOTIDE SEQUENCE [LARGE SCALE GENOMIC DNA]</scope>
    <source>
        <strain evidence="8 9">BB4</strain>
    </source>
</reference>
<evidence type="ECO:0000256" key="2">
    <source>
        <dbReference type="ARBA" id="ARBA00011255"/>
    </source>
</evidence>
<comment type="function">
    <text evidence="5">Required for morphogenesis and for the elongation of the flagellar filament by facilitating polymerization of the flagellin monomers at the tip of growing filament. Forms a capping structure, which prevents flagellin subunits (transported through the central channel of the flagellum) from leaking out without polymerization at the distal end.</text>
</comment>
<feature type="domain" description="Flagellar hook-associated protein 2 C-terminal" evidence="7">
    <location>
        <begin position="214"/>
        <end position="436"/>
    </location>
</feature>
<sequence length="452" mass="47497">MIIDPTKPGENALYFSELYMHNAFERLDAQLASATRTSEAVSKLRSALSAFQSALGGLSSSGGIIKYQGILSNPALGSVSIGDSAQAGSYAFFVEQLATAHQLAVGNIPATDVAQAGVLMIDLGDGSSFDVDLTKAKPDANGNITTSEIARLVNEASGNKGNVSASVVTVNGSQQLVLTSGKTGTDGAITLDTSGIGDSSLAGSLGGASEMIAARNAVFYLGGQGGTRIEQSSNTFDGIQDVSITFTAAMQAGDPALVLSISRDSSATQENVQSFVDAYNALKSVLDELCYAGDGTPGSAGPMAGDAGVRALQLNLNDILRQTVGSVGLRDFGIGADRDGKLSLDTTKFNAALAADPSRLEALFGEGDKSLTGKFDKYMAAWLDTKGQISSREESVKKIQDLLSKRQSTLEDQYTRTYERYLAQFNRLYVVDQQMKYTMEMLEALTPRNGKN</sequence>
<dbReference type="Pfam" id="PF02465">
    <property type="entry name" value="FliD_N"/>
    <property type="match status" value="1"/>
</dbReference>
<evidence type="ECO:0000259" key="7">
    <source>
        <dbReference type="Pfam" id="PF07195"/>
    </source>
</evidence>
<protein>
    <recommendedName>
        <fullName evidence="5">Flagellar hook-associated protein 2</fullName>
        <shortName evidence="5">HAP2</shortName>
    </recommendedName>
    <alternativeName>
        <fullName evidence="5">Flagellar cap protein</fullName>
    </alternativeName>
</protein>
<dbReference type="InterPro" id="IPR040026">
    <property type="entry name" value="FliD"/>
</dbReference>
<accession>A0ABW8K5J3</accession>
<name>A0ABW8K5J3_9GAMM</name>
<keyword evidence="8" id="KW-0969">Cilium</keyword>